<protein>
    <recommendedName>
        <fullName evidence="3">chorismate mutase</fullName>
        <ecNumber evidence="3">5.4.99.5</ecNumber>
    </recommendedName>
</protein>
<keyword evidence="5" id="KW-0028">Amino-acid biosynthesis</keyword>
<evidence type="ECO:0000256" key="6">
    <source>
        <dbReference type="ARBA" id="ARBA00023141"/>
    </source>
</evidence>
<dbReference type="STRING" id="448386.A0A2V3INL5"/>
<dbReference type="GO" id="GO:0009073">
    <property type="term" value="P:aromatic amino acid family biosynthetic process"/>
    <property type="evidence" value="ECO:0007669"/>
    <property type="project" value="UniProtKB-KW"/>
</dbReference>
<dbReference type="OrthoDB" id="191918at2759"/>
<dbReference type="GO" id="GO:0004106">
    <property type="term" value="F:chorismate mutase activity"/>
    <property type="evidence" value="ECO:0007669"/>
    <property type="project" value="UniProtKB-EC"/>
</dbReference>
<organism evidence="9 10">
    <name type="scientific">Gracilariopsis chorda</name>
    <dbReference type="NCBI Taxonomy" id="448386"/>
    <lineage>
        <taxon>Eukaryota</taxon>
        <taxon>Rhodophyta</taxon>
        <taxon>Florideophyceae</taxon>
        <taxon>Rhodymeniophycidae</taxon>
        <taxon>Gracilariales</taxon>
        <taxon>Gracilariaceae</taxon>
        <taxon>Gracilariopsis</taxon>
    </lineage>
</organism>
<evidence type="ECO:0000313" key="10">
    <source>
        <dbReference type="Proteomes" id="UP000247409"/>
    </source>
</evidence>
<dbReference type="InterPro" id="IPR008238">
    <property type="entry name" value="Chorismate_mutase_AroQ_euk"/>
</dbReference>
<dbReference type="InterPro" id="IPR002701">
    <property type="entry name" value="CM_II_prokaryot"/>
</dbReference>
<keyword evidence="10" id="KW-1185">Reference proteome</keyword>
<reference evidence="9 10" key="1">
    <citation type="journal article" date="2018" name="Mol. Biol. Evol.">
        <title>Analysis of the draft genome of the red seaweed Gracilariopsis chorda provides insights into genome size evolution in Rhodophyta.</title>
        <authorList>
            <person name="Lee J."/>
            <person name="Yang E.C."/>
            <person name="Graf L."/>
            <person name="Yang J.H."/>
            <person name="Qiu H."/>
            <person name="Zel Zion U."/>
            <person name="Chan C.X."/>
            <person name="Stephens T.G."/>
            <person name="Weber A.P.M."/>
            <person name="Boo G.H."/>
            <person name="Boo S.M."/>
            <person name="Kim K.M."/>
            <person name="Shin Y."/>
            <person name="Jung M."/>
            <person name="Lee S.J."/>
            <person name="Yim H.S."/>
            <person name="Lee J.H."/>
            <person name="Bhattacharya D."/>
            <person name="Yoon H.S."/>
        </authorList>
    </citation>
    <scope>NUCLEOTIDE SEQUENCE [LARGE SCALE GENOMIC DNA]</scope>
    <source>
        <strain evidence="9 10">SKKU-2015</strain>
        <tissue evidence="9">Whole body</tissue>
    </source>
</reference>
<dbReference type="AlphaFoldDB" id="A0A2V3INL5"/>
<feature type="domain" description="Chorismate mutase" evidence="8">
    <location>
        <begin position="229"/>
        <end position="336"/>
    </location>
</feature>
<dbReference type="GO" id="GO:0008652">
    <property type="term" value="P:amino acid biosynthetic process"/>
    <property type="evidence" value="ECO:0007669"/>
    <property type="project" value="UniProtKB-KW"/>
</dbReference>
<comment type="pathway">
    <text evidence="2">Metabolic intermediate biosynthesis; prephenate biosynthesis; prephenate from chorismate: step 1/1.</text>
</comment>
<gene>
    <name evidence="9" type="ORF">BWQ96_06606</name>
</gene>
<dbReference type="GO" id="GO:0005737">
    <property type="term" value="C:cytoplasm"/>
    <property type="evidence" value="ECO:0007669"/>
    <property type="project" value="UniProtKB-SubCell"/>
</dbReference>
<evidence type="ECO:0000256" key="1">
    <source>
        <dbReference type="ARBA" id="ARBA00004496"/>
    </source>
</evidence>
<dbReference type="InterPro" id="IPR037039">
    <property type="entry name" value="CM_AroQ_sf_eucaryotic"/>
</dbReference>
<dbReference type="PROSITE" id="PS51169">
    <property type="entry name" value="CHORISMATE_MUT_3"/>
    <property type="match status" value="1"/>
</dbReference>
<sequence length="364" mass="41047">MGANEVPFLAISDHQTALSKLQQLAASPAQCESAEMPPTFIAPCPTFFRSSLRRPQLSAPAPPAWPTAAPIIARDSSYHQLHRPSPGDDFHGIPNPPPGVPLLLSDLRERLIRQEETIIFALIERAQFKKNSKIYVPGAFDIPSSPHWSFSQFLLYELEKVYAKVRRYTSPDEHAFSPPGSLPKPILSDLDYPQTLKKNRINVNSTIEKVYKDSILPRICEEGDDQNYGSSAACDVACLQALSKRIHYGKFIAEAKCQADDSLYRRLAARRDRTKIWNELSNISVECVLLKRVENKAKSYGSDISGDGARDIFKVEPHRISEMYRDFIIPLTKEVEVEYIIQRYEGIDYQDGEQQIPLKSDANA</sequence>
<dbReference type="SUPFAM" id="SSF48600">
    <property type="entry name" value="Chorismate mutase II"/>
    <property type="match status" value="1"/>
</dbReference>
<proteinExistence type="predicted"/>
<keyword evidence="7" id="KW-0413">Isomerase</keyword>
<dbReference type="NCBIfam" id="TIGR01802">
    <property type="entry name" value="CM_pl-yst"/>
    <property type="match status" value="1"/>
</dbReference>
<evidence type="ECO:0000256" key="5">
    <source>
        <dbReference type="ARBA" id="ARBA00022605"/>
    </source>
</evidence>
<evidence type="ECO:0000313" key="9">
    <source>
        <dbReference type="EMBL" id="PXF43647.1"/>
    </source>
</evidence>
<accession>A0A2V3INL5</accession>
<dbReference type="EMBL" id="NBIV01000116">
    <property type="protein sequence ID" value="PXF43647.1"/>
    <property type="molecule type" value="Genomic_DNA"/>
</dbReference>
<comment type="caution">
    <text evidence="9">The sequence shown here is derived from an EMBL/GenBank/DDBJ whole genome shotgun (WGS) entry which is preliminary data.</text>
</comment>
<evidence type="ECO:0000256" key="2">
    <source>
        <dbReference type="ARBA" id="ARBA00004817"/>
    </source>
</evidence>
<name>A0A2V3INL5_9FLOR</name>
<keyword evidence="4" id="KW-0963">Cytoplasm</keyword>
<keyword evidence="6" id="KW-0057">Aromatic amino acid biosynthesis</keyword>
<dbReference type="Gene3D" id="1.10.590.10">
    <property type="entry name" value="Chorismate mutase, AroQ class superfamily, eukaryotic"/>
    <property type="match status" value="1"/>
</dbReference>
<dbReference type="PANTHER" id="PTHR21145">
    <property type="entry name" value="CHORISMATE MUTASE"/>
    <property type="match status" value="1"/>
</dbReference>
<dbReference type="EC" id="5.4.99.5" evidence="3"/>
<evidence type="ECO:0000256" key="7">
    <source>
        <dbReference type="ARBA" id="ARBA00023235"/>
    </source>
</evidence>
<dbReference type="InterPro" id="IPR036263">
    <property type="entry name" value="Chorismate_II_sf"/>
</dbReference>
<evidence type="ECO:0000256" key="4">
    <source>
        <dbReference type="ARBA" id="ARBA00022490"/>
    </source>
</evidence>
<dbReference type="Pfam" id="PF01817">
    <property type="entry name" value="CM_2"/>
    <property type="match status" value="1"/>
</dbReference>
<evidence type="ECO:0000259" key="8">
    <source>
        <dbReference type="Pfam" id="PF01817"/>
    </source>
</evidence>
<evidence type="ECO:0000256" key="3">
    <source>
        <dbReference type="ARBA" id="ARBA00012404"/>
    </source>
</evidence>
<dbReference type="UniPathway" id="UPA00120">
    <property type="reaction ID" value="UER00203"/>
</dbReference>
<comment type="subcellular location">
    <subcellularLocation>
        <location evidence="1">Cytoplasm</location>
    </subcellularLocation>
</comment>
<dbReference type="Proteomes" id="UP000247409">
    <property type="component" value="Unassembled WGS sequence"/>
</dbReference>
<dbReference type="GO" id="GO:0046417">
    <property type="term" value="P:chorismate metabolic process"/>
    <property type="evidence" value="ECO:0007669"/>
    <property type="project" value="InterPro"/>
</dbReference>
<dbReference type="PANTHER" id="PTHR21145:SF12">
    <property type="entry name" value="CHORISMATE MUTASE"/>
    <property type="match status" value="1"/>
</dbReference>